<organism evidence="2 3">
    <name type="scientific">Aeromonas phage phiAS5</name>
    <dbReference type="NCBI Taxonomy" id="879630"/>
    <lineage>
        <taxon>Viruses</taxon>
        <taxon>Duplodnaviria</taxon>
        <taxon>Heunggongvirae</taxon>
        <taxon>Uroviricota</taxon>
        <taxon>Caudoviricetes</taxon>
        <taxon>Pantevenvirales</taxon>
        <taxon>Straboviridae</taxon>
        <taxon>Chrysonvirus</taxon>
        <taxon>Chrysonvirus as5</taxon>
    </lineage>
</organism>
<dbReference type="GeneID" id="9861435"/>
<dbReference type="KEGG" id="vg:9861435"/>
<dbReference type="OrthoDB" id="23418at10239"/>
<reference evidence="2 3" key="1">
    <citation type="journal article" date="2012" name="Vet. Microbiol.">
        <title>Complete genome sequence and characterization of a broad-host range T4-like bacteriophage phiAS5 infecting Aeromonas salmonicida subsp. salmonicida.</title>
        <authorList>
            <person name="Kim J.H."/>
            <person name="Son J.S."/>
            <person name="Choi Y.J."/>
            <person name="Choresca C.H.Jr."/>
            <person name="Shin S.P."/>
            <person name="Han J.E."/>
            <person name="Jun J.W."/>
            <person name="Park S.C."/>
        </authorList>
    </citation>
    <scope>NUCLEOTIDE SEQUENCE [LARGE SCALE GENOMIC DNA]</scope>
</reference>
<proteinExistence type="predicted"/>
<dbReference type="RefSeq" id="YP_003969317.1">
    <property type="nucleotide sequence ID" value="NC_014636.1"/>
</dbReference>
<evidence type="ECO:0000313" key="3">
    <source>
        <dbReference type="Proteomes" id="UP000002236"/>
    </source>
</evidence>
<gene>
    <name evidence="2" type="ORF">phiAS5_ORF0028</name>
</gene>
<dbReference type="Proteomes" id="UP000002236">
    <property type="component" value="Segment"/>
</dbReference>
<dbReference type="Pfam" id="PF26097">
    <property type="entry name" value="Phage_Inh_N"/>
    <property type="match status" value="1"/>
</dbReference>
<accession>E1A2C5</accession>
<sequence length="187" mass="21440">MVDYQKIETFRALGDKQGKIELEKYALEVGAVVKRSMSFDNMVKTIEDALAAKEADTKEPIVEQKPESTEEIKQEVIETVPVEVIEEEIEEESPIVQSSQRKMAFDVVGDKYPWAWNMSNVNDSYWFSSIDSAQYADLKSEKSSDFKKFVAELMKKSDMRVVVREPRNSMFVHISPDGIHESSVIYL</sequence>
<dbReference type="InterPro" id="IPR059054">
    <property type="entry name" value="Inh_N"/>
</dbReference>
<protein>
    <recommendedName>
        <fullName evidence="1">Inh N-terminal domain-containing protein</fullName>
    </recommendedName>
</protein>
<name>E1A2C5_9CAUD</name>
<feature type="domain" description="Inh N-terminal" evidence="1">
    <location>
        <begin position="1"/>
        <end position="50"/>
    </location>
</feature>
<evidence type="ECO:0000313" key="2">
    <source>
        <dbReference type="EMBL" id="ADM79871.1"/>
    </source>
</evidence>
<evidence type="ECO:0000259" key="1">
    <source>
        <dbReference type="Pfam" id="PF26097"/>
    </source>
</evidence>
<dbReference type="EMBL" id="HM452126">
    <property type="protein sequence ID" value="ADM79871.1"/>
    <property type="molecule type" value="Genomic_DNA"/>
</dbReference>
<keyword evidence="3" id="KW-1185">Reference proteome</keyword>